<reference evidence="1 2" key="1">
    <citation type="submission" date="2021-03" db="EMBL/GenBank/DDBJ databases">
        <title>Assistant Professor.</title>
        <authorList>
            <person name="Huq M.A."/>
        </authorList>
    </citation>
    <scope>NUCLEOTIDE SEQUENCE [LARGE SCALE GENOMIC DNA]</scope>
    <source>
        <strain evidence="1 2">MAH-29</strain>
    </source>
</reference>
<keyword evidence="2" id="KW-1185">Reference proteome</keyword>
<name>A0ABS3YN39_9BACT</name>
<evidence type="ECO:0000313" key="1">
    <source>
        <dbReference type="EMBL" id="MBO9199292.1"/>
    </source>
</evidence>
<protein>
    <recommendedName>
        <fullName evidence="3">Phosphoribosylpyrophosphate synthetase</fullName>
    </recommendedName>
</protein>
<evidence type="ECO:0008006" key="3">
    <source>
        <dbReference type="Google" id="ProtNLM"/>
    </source>
</evidence>
<evidence type="ECO:0000313" key="2">
    <source>
        <dbReference type="Proteomes" id="UP000677244"/>
    </source>
</evidence>
<comment type="caution">
    <text evidence="1">The sequence shown here is derived from an EMBL/GenBank/DDBJ whole genome shotgun (WGS) entry which is preliminary data.</text>
</comment>
<dbReference type="EMBL" id="JAGHKO010000001">
    <property type="protein sequence ID" value="MBO9199292.1"/>
    <property type="molecule type" value="Genomic_DNA"/>
</dbReference>
<proteinExistence type="predicted"/>
<dbReference type="PROSITE" id="PS51257">
    <property type="entry name" value="PROKAR_LIPOPROTEIN"/>
    <property type="match status" value="1"/>
</dbReference>
<gene>
    <name evidence="1" type="ORF">J7I42_03380</name>
</gene>
<sequence>MKAADYNRSTPYIQSMVSCLSKVVDDGYKEDFIATREGLESSSSRKLYSPNEVKVITSFRFEGFSDPHDSAVLYVIETVDGVKGTLIDGCGSLADPFVFKFIADVESRNEKLMIN</sequence>
<organism evidence="1 2">
    <name type="scientific">Niastella soli</name>
    <dbReference type="NCBI Taxonomy" id="2821487"/>
    <lineage>
        <taxon>Bacteria</taxon>
        <taxon>Pseudomonadati</taxon>
        <taxon>Bacteroidota</taxon>
        <taxon>Chitinophagia</taxon>
        <taxon>Chitinophagales</taxon>
        <taxon>Chitinophagaceae</taxon>
        <taxon>Niastella</taxon>
    </lineage>
</organism>
<accession>A0ABS3YN39</accession>
<dbReference type="Proteomes" id="UP000677244">
    <property type="component" value="Unassembled WGS sequence"/>
</dbReference>